<name>A0A0C9TU81_SPHS4</name>
<proteinExistence type="predicted"/>
<feature type="non-terminal residue" evidence="1">
    <location>
        <position position="163"/>
    </location>
</feature>
<sequence length="163" mass="19476">SILDLVFAMEDFAEQVIECSMQDGHGSDHCAIKVQVDLMLPRKEKELSRQFREVDWDFFRKEFEEVMARTPTEIEIETVEDVDRVVKWMVGALQEVVEKVVPVRRQSVYVKKWWMKDLTKMMYECKKVRRQAAKRMAPLDAWVRARALQNQYEKAIRLQKKLH</sequence>
<feature type="non-terminal residue" evidence="1">
    <location>
        <position position="1"/>
    </location>
</feature>
<protein>
    <submittedName>
        <fullName evidence="1">Unplaced genomic scaffold SPHSTscaffold_342, whole genome shotgun sequence</fullName>
    </submittedName>
</protein>
<gene>
    <name evidence="1" type="ORF">M422DRAFT_110131</name>
</gene>
<organism evidence="1 2">
    <name type="scientific">Sphaerobolus stellatus (strain SS14)</name>
    <dbReference type="NCBI Taxonomy" id="990650"/>
    <lineage>
        <taxon>Eukaryota</taxon>
        <taxon>Fungi</taxon>
        <taxon>Dikarya</taxon>
        <taxon>Basidiomycota</taxon>
        <taxon>Agaricomycotina</taxon>
        <taxon>Agaricomycetes</taxon>
        <taxon>Phallomycetidae</taxon>
        <taxon>Geastrales</taxon>
        <taxon>Sphaerobolaceae</taxon>
        <taxon>Sphaerobolus</taxon>
    </lineage>
</organism>
<accession>A0A0C9TU81</accession>
<dbReference type="OrthoDB" id="3261136at2759"/>
<evidence type="ECO:0000313" key="2">
    <source>
        <dbReference type="Proteomes" id="UP000054279"/>
    </source>
</evidence>
<evidence type="ECO:0000313" key="1">
    <source>
        <dbReference type="EMBL" id="KIJ25394.1"/>
    </source>
</evidence>
<keyword evidence="2" id="KW-1185">Reference proteome</keyword>
<dbReference type="AlphaFoldDB" id="A0A0C9TU81"/>
<dbReference type="HOGENOM" id="CLU_115679_0_0_1"/>
<dbReference type="EMBL" id="KN837417">
    <property type="protein sequence ID" value="KIJ25394.1"/>
    <property type="molecule type" value="Genomic_DNA"/>
</dbReference>
<reference evidence="1 2" key="1">
    <citation type="submission" date="2014-06" db="EMBL/GenBank/DDBJ databases">
        <title>Evolutionary Origins and Diversification of the Mycorrhizal Mutualists.</title>
        <authorList>
            <consortium name="DOE Joint Genome Institute"/>
            <consortium name="Mycorrhizal Genomics Consortium"/>
            <person name="Kohler A."/>
            <person name="Kuo A."/>
            <person name="Nagy L.G."/>
            <person name="Floudas D."/>
            <person name="Copeland A."/>
            <person name="Barry K.W."/>
            <person name="Cichocki N."/>
            <person name="Veneault-Fourrey C."/>
            <person name="LaButti K."/>
            <person name="Lindquist E.A."/>
            <person name="Lipzen A."/>
            <person name="Lundell T."/>
            <person name="Morin E."/>
            <person name="Murat C."/>
            <person name="Riley R."/>
            <person name="Ohm R."/>
            <person name="Sun H."/>
            <person name="Tunlid A."/>
            <person name="Henrissat B."/>
            <person name="Grigoriev I.V."/>
            <person name="Hibbett D.S."/>
            <person name="Martin F."/>
        </authorList>
    </citation>
    <scope>NUCLEOTIDE SEQUENCE [LARGE SCALE GENOMIC DNA]</scope>
    <source>
        <strain evidence="1 2">SS14</strain>
    </source>
</reference>
<dbReference type="Proteomes" id="UP000054279">
    <property type="component" value="Unassembled WGS sequence"/>
</dbReference>